<feature type="modified residue" description="4-aspartylphosphate" evidence="2">
    <location>
        <position position="57"/>
    </location>
</feature>
<keyword evidence="1 2" id="KW-0597">Phosphoprotein</keyword>
<dbReference type="InterPro" id="IPR001789">
    <property type="entry name" value="Sig_transdc_resp-reg_receiver"/>
</dbReference>
<dbReference type="EMBL" id="JSZA02000041">
    <property type="protein sequence ID" value="KHD06435.1"/>
    <property type="molecule type" value="Genomic_DNA"/>
</dbReference>
<dbReference type="InterPro" id="IPR011006">
    <property type="entry name" value="CheY-like_superfamily"/>
</dbReference>
<dbReference type="Pfam" id="PF00072">
    <property type="entry name" value="Response_reg"/>
    <property type="match status" value="1"/>
</dbReference>
<dbReference type="PANTHER" id="PTHR44591">
    <property type="entry name" value="STRESS RESPONSE REGULATOR PROTEIN 1"/>
    <property type="match status" value="1"/>
</dbReference>
<accession>A0A0A6P6G6</accession>
<keyword evidence="5" id="KW-1185">Reference proteome</keyword>
<proteinExistence type="predicted"/>
<feature type="domain" description="Response regulatory" evidence="3">
    <location>
        <begin position="3"/>
        <end position="123"/>
    </location>
</feature>
<dbReference type="PANTHER" id="PTHR44591:SF19">
    <property type="entry name" value="TWO-COMPONENT RESPONSE REGULATOR-RELATED"/>
    <property type="match status" value="1"/>
</dbReference>
<name>A0A0A6P6G6_9GAMM</name>
<dbReference type="SUPFAM" id="SSF52172">
    <property type="entry name" value="CheY-like"/>
    <property type="match status" value="1"/>
</dbReference>
<dbReference type="GO" id="GO:0000160">
    <property type="term" value="P:phosphorelay signal transduction system"/>
    <property type="evidence" value="ECO:0007669"/>
    <property type="project" value="InterPro"/>
</dbReference>
<dbReference type="InterPro" id="IPR050595">
    <property type="entry name" value="Bact_response_regulator"/>
</dbReference>
<dbReference type="Proteomes" id="UP000030428">
    <property type="component" value="Unassembled WGS sequence"/>
</dbReference>
<sequence>MPIILCVDDEKIILESLKQHLRQAFGKTYRYEFAESAEEAMELIEEFNEAIRVIISDWLMPGKKGDEFLIEVHKHYPQIVKIMLTGQADDAAVERAKKQANLHRCLAKPWHETEFVEALTSGLESTSRL</sequence>
<comment type="caution">
    <text evidence="4">The sequence shown here is derived from an EMBL/GenBank/DDBJ whole genome shotgun (WGS) entry which is preliminary data.</text>
</comment>
<dbReference type="SMART" id="SM00448">
    <property type="entry name" value="REC"/>
    <property type="match status" value="1"/>
</dbReference>
<evidence type="ECO:0000256" key="2">
    <source>
        <dbReference type="PROSITE-ProRule" id="PRU00169"/>
    </source>
</evidence>
<reference evidence="4 5" key="1">
    <citation type="journal article" date="2016" name="Front. Microbiol.">
        <title>Single-Cell (Meta-)Genomics of a Dimorphic Candidatus Thiomargarita nelsonii Reveals Genomic Plasticity.</title>
        <authorList>
            <person name="Flood B.E."/>
            <person name="Fliss P."/>
            <person name="Jones D.S."/>
            <person name="Dick G.J."/>
            <person name="Jain S."/>
            <person name="Kaster A.K."/>
            <person name="Winkel M."/>
            <person name="Mussmann M."/>
            <person name="Bailey J."/>
        </authorList>
    </citation>
    <scope>NUCLEOTIDE SEQUENCE [LARGE SCALE GENOMIC DNA]</scope>
    <source>
        <strain evidence="4">Hydrate Ridge</strain>
    </source>
</reference>
<organism evidence="4 5">
    <name type="scientific">Candidatus Thiomargarita nelsonii</name>
    <dbReference type="NCBI Taxonomy" id="1003181"/>
    <lineage>
        <taxon>Bacteria</taxon>
        <taxon>Pseudomonadati</taxon>
        <taxon>Pseudomonadota</taxon>
        <taxon>Gammaproteobacteria</taxon>
        <taxon>Thiotrichales</taxon>
        <taxon>Thiotrichaceae</taxon>
        <taxon>Thiomargarita</taxon>
    </lineage>
</organism>
<protein>
    <submittedName>
        <fullName evidence="4">Chemotaxis protein CheY</fullName>
    </submittedName>
</protein>
<evidence type="ECO:0000256" key="1">
    <source>
        <dbReference type="ARBA" id="ARBA00022553"/>
    </source>
</evidence>
<evidence type="ECO:0000313" key="5">
    <source>
        <dbReference type="Proteomes" id="UP000030428"/>
    </source>
</evidence>
<dbReference type="PROSITE" id="PS50110">
    <property type="entry name" value="RESPONSE_REGULATORY"/>
    <property type="match status" value="1"/>
</dbReference>
<evidence type="ECO:0000259" key="3">
    <source>
        <dbReference type="PROSITE" id="PS50110"/>
    </source>
</evidence>
<dbReference type="Gene3D" id="3.40.50.2300">
    <property type="match status" value="1"/>
</dbReference>
<evidence type="ECO:0000313" key="4">
    <source>
        <dbReference type="EMBL" id="KHD06435.1"/>
    </source>
</evidence>
<gene>
    <name evidence="4" type="ORF">PN36_12870</name>
</gene>
<dbReference type="AlphaFoldDB" id="A0A0A6P6G6"/>